<evidence type="ECO:0000256" key="3">
    <source>
        <dbReference type="ARBA" id="ARBA00022692"/>
    </source>
</evidence>
<dbReference type="PROSITE" id="PS00217">
    <property type="entry name" value="SUGAR_TRANSPORT_2"/>
    <property type="match status" value="1"/>
</dbReference>
<comment type="subcellular location">
    <subcellularLocation>
        <location evidence="1">Cell membrane</location>
        <topology evidence="1">Multi-pass membrane protein</topology>
    </subcellularLocation>
</comment>
<dbReference type="Pfam" id="PF00083">
    <property type="entry name" value="Sugar_tr"/>
    <property type="match status" value="1"/>
</dbReference>
<evidence type="ECO:0000256" key="8">
    <source>
        <dbReference type="RuleBase" id="RU003346"/>
    </source>
</evidence>
<dbReference type="GO" id="GO:0005886">
    <property type="term" value="C:plasma membrane"/>
    <property type="evidence" value="ECO:0007669"/>
    <property type="project" value="UniProtKB-SubCell"/>
</dbReference>
<keyword evidence="4 9" id="KW-1133">Transmembrane helix</keyword>
<feature type="transmembrane region" description="Helical" evidence="9">
    <location>
        <begin position="402"/>
        <end position="422"/>
    </location>
</feature>
<sequence length="497" mass="54085">MALSDHHKKSKIFMLIYRLSGGAINAQFIVTVIAALGAIANGTILGWSSPAQSMFESDESLLPFDVTLNDAQTFSSVFGIGAALGALPAGYVSRVFGRVTSMMLFEGFLLVGWIMLIFPTAVWLLSAGRMIQGIGAGALCAVIPSYVGEIAEPRMRGRLGTIFQLFIVTGILFSYTTGAFMNYVPYCIACAFWVILHFVGVLCIPESPYHLMNINDLDRAAASLQILRDSSDTTEELASIKLFVEKQQSQSYTVLEVLSDKINRKALLISIGCMFFQQMSGINVVIFYMADIFKSTGSNMSPNACTIIVGVVQLIMTVVSFTIIDKSGRKALLVISALLMVNCYAGLGGFFLIKTHYLELASKLNWLPLVCIAVYISAFSIGYGPVPWIMMGEIYSSEVKPIGTSLTTCTNWTLVFVVTYVSTELTRWLGQAGCFLTFSVFCLMGAAFAAFIVPETKNKTLAEIQLKLVGKSEVLPRAVNVVEAAEHEAVQTTTTFS</sequence>
<evidence type="ECO:0000256" key="4">
    <source>
        <dbReference type="ARBA" id="ARBA00022989"/>
    </source>
</evidence>
<feature type="domain" description="Major facilitator superfamily (MFS) profile" evidence="10">
    <location>
        <begin position="30"/>
        <end position="457"/>
    </location>
</feature>
<dbReference type="Gene3D" id="1.20.1250.20">
    <property type="entry name" value="MFS general substrate transporter like domains"/>
    <property type="match status" value="1"/>
</dbReference>
<feature type="transmembrane region" description="Helical" evidence="9">
    <location>
        <begin position="331"/>
        <end position="353"/>
    </location>
</feature>
<evidence type="ECO:0000256" key="9">
    <source>
        <dbReference type="SAM" id="Phobius"/>
    </source>
</evidence>
<proteinExistence type="inferred from homology"/>
<keyword evidence="8" id="KW-0813">Transport</keyword>
<dbReference type="InterPro" id="IPR005829">
    <property type="entry name" value="Sugar_transporter_CS"/>
</dbReference>
<dbReference type="InterPro" id="IPR003663">
    <property type="entry name" value="Sugar/inositol_transpt"/>
</dbReference>
<keyword evidence="5 9" id="KW-0472">Membrane</keyword>
<dbReference type="InterPro" id="IPR050549">
    <property type="entry name" value="MFS_Trehalose_Transporter"/>
</dbReference>
<feature type="transmembrane region" description="Helical" evidence="9">
    <location>
        <begin position="104"/>
        <end position="124"/>
    </location>
</feature>
<feature type="transmembrane region" description="Helical" evidence="9">
    <location>
        <begin position="301"/>
        <end position="324"/>
    </location>
</feature>
<dbReference type="NCBIfam" id="TIGR00879">
    <property type="entry name" value="SP"/>
    <property type="match status" value="1"/>
</dbReference>
<feature type="transmembrane region" description="Helical" evidence="9">
    <location>
        <begin position="130"/>
        <end position="147"/>
    </location>
</feature>
<evidence type="ECO:0000256" key="5">
    <source>
        <dbReference type="ARBA" id="ARBA00023136"/>
    </source>
</evidence>
<evidence type="ECO:0000259" key="10">
    <source>
        <dbReference type="PROSITE" id="PS50850"/>
    </source>
</evidence>
<keyword evidence="3 9" id="KW-0812">Transmembrane</keyword>
<comment type="similarity">
    <text evidence="7">Belongs to the major facilitator superfamily. Sugar transporter (TC 2.A.1.1) family. Trehalose transporter subfamily.</text>
</comment>
<dbReference type="EMBL" id="GFXV01004621">
    <property type="protein sequence ID" value="MBW16426.1"/>
    <property type="molecule type" value="Transcribed_RNA"/>
</dbReference>
<evidence type="ECO:0000256" key="7">
    <source>
        <dbReference type="ARBA" id="ARBA00024348"/>
    </source>
</evidence>
<accession>A0A2H8TQG5</accession>
<dbReference type="OrthoDB" id="6612291at2759"/>
<dbReference type="PRINTS" id="PR00171">
    <property type="entry name" value="SUGRTRNSPORT"/>
</dbReference>
<name>A0A2H8TQG5_9HEMI</name>
<feature type="transmembrane region" description="Helical" evidence="9">
    <location>
        <begin position="12"/>
        <end position="40"/>
    </location>
</feature>
<evidence type="ECO:0000256" key="1">
    <source>
        <dbReference type="ARBA" id="ARBA00004651"/>
    </source>
</evidence>
<keyword evidence="2" id="KW-1003">Cell membrane</keyword>
<dbReference type="FunFam" id="1.20.1250.20:FF:000055">
    <property type="entry name" value="Facilitated trehalose transporter Tret1-2 homolog"/>
    <property type="match status" value="1"/>
</dbReference>
<evidence type="ECO:0000256" key="2">
    <source>
        <dbReference type="ARBA" id="ARBA00022475"/>
    </source>
</evidence>
<dbReference type="InterPro" id="IPR036259">
    <property type="entry name" value="MFS_trans_sf"/>
</dbReference>
<reference evidence="11" key="1">
    <citation type="submission" date="2017-10" db="EMBL/GenBank/DDBJ databases">
        <title>Transcriptome Assembly of Sugarcane Aphid Adults.</title>
        <authorList>
            <person name="Scully E.D."/>
            <person name="Palmer N.A."/>
            <person name="Geib S.M."/>
            <person name="Sarath G."/>
            <person name="Sattler S.E."/>
        </authorList>
    </citation>
    <scope>NUCLEOTIDE SEQUENCE</scope>
    <source>
        <tissue evidence="11">Whole body</tissue>
    </source>
</reference>
<dbReference type="PANTHER" id="PTHR48021">
    <property type="match status" value="1"/>
</dbReference>
<keyword evidence="6" id="KW-0325">Glycoprotein</keyword>
<feature type="transmembrane region" description="Helical" evidence="9">
    <location>
        <begin position="183"/>
        <end position="204"/>
    </location>
</feature>
<feature type="transmembrane region" description="Helical" evidence="9">
    <location>
        <begin position="159"/>
        <end position="177"/>
    </location>
</feature>
<dbReference type="CDD" id="cd17358">
    <property type="entry name" value="MFS_GLUT6_8_Class3_like"/>
    <property type="match status" value="1"/>
</dbReference>
<feature type="transmembrane region" description="Helical" evidence="9">
    <location>
        <begin position="266"/>
        <end position="289"/>
    </location>
</feature>
<organism evidence="11">
    <name type="scientific">Melanaphis sacchari</name>
    <dbReference type="NCBI Taxonomy" id="742174"/>
    <lineage>
        <taxon>Eukaryota</taxon>
        <taxon>Metazoa</taxon>
        <taxon>Ecdysozoa</taxon>
        <taxon>Arthropoda</taxon>
        <taxon>Hexapoda</taxon>
        <taxon>Insecta</taxon>
        <taxon>Pterygota</taxon>
        <taxon>Neoptera</taxon>
        <taxon>Paraneoptera</taxon>
        <taxon>Hemiptera</taxon>
        <taxon>Sternorrhyncha</taxon>
        <taxon>Aphidomorpha</taxon>
        <taxon>Aphidoidea</taxon>
        <taxon>Aphididae</taxon>
        <taxon>Aphidini</taxon>
        <taxon>Melanaphis</taxon>
    </lineage>
</organism>
<gene>
    <name evidence="11" type="primary">Tret1-2_3</name>
</gene>
<evidence type="ECO:0000313" key="11">
    <source>
        <dbReference type="EMBL" id="MBW16426.1"/>
    </source>
</evidence>
<dbReference type="InterPro" id="IPR020846">
    <property type="entry name" value="MFS_dom"/>
</dbReference>
<dbReference type="AlphaFoldDB" id="A0A2H8TQG5"/>
<evidence type="ECO:0000256" key="6">
    <source>
        <dbReference type="ARBA" id="ARBA00023180"/>
    </source>
</evidence>
<dbReference type="GO" id="GO:0051119">
    <property type="term" value="F:sugar transmembrane transporter activity"/>
    <property type="evidence" value="ECO:0007669"/>
    <property type="project" value="InterPro"/>
</dbReference>
<dbReference type="InterPro" id="IPR005828">
    <property type="entry name" value="MFS_sugar_transport-like"/>
</dbReference>
<dbReference type="PANTHER" id="PTHR48021:SF1">
    <property type="entry name" value="GH07001P-RELATED"/>
    <property type="match status" value="1"/>
</dbReference>
<feature type="transmembrane region" description="Helical" evidence="9">
    <location>
        <begin position="428"/>
        <end position="453"/>
    </location>
</feature>
<feature type="transmembrane region" description="Helical" evidence="9">
    <location>
        <begin position="71"/>
        <end position="92"/>
    </location>
</feature>
<dbReference type="SUPFAM" id="SSF103473">
    <property type="entry name" value="MFS general substrate transporter"/>
    <property type="match status" value="1"/>
</dbReference>
<feature type="transmembrane region" description="Helical" evidence="9">
    <location>
        <begin position="365"/>
        <end position="390"/>
    </location>
</feature>
<dbReference type="InterPro" id="IPR044775">
    <property type="entry name" value="MFS_ERD6/Tret1-like"/>
</dbReference>
<protein>
    <submittedName>
        <fullName evidence="11">Facilitated trehalose transporter Tret1-2</fullName>
    </submittedName>
</protein>
<dbReference type="PROSITE" id="PS50850">
    <property type="entry name" value="MFS"/>
    <property type="match status" value="1"/>
</dbReference>